<evidence type="ECO:0000256" key="1">
    <source>
        <dbReference type="ARBA" id="ARBA00008987"/>
    </source>
</evidence>
<dbReference type="Proteomes" id="UP000707356">
    <property type="component" value="Unassembled WGS sequence"/>
</dbReference>
<dbReference type="InterPro" id="IPR013766">
    <property type="entry name" value="Thioredoxin_domain"/>
</dbReference>
<keyword evidence="2" id="KW-0813">Transport</keyword>
<evidence type="ECO:0000256" key="3">
    <source>
        <dbReference type="ARBA" id="ARBA00022982"/>
    </source>
</evidence>
<evidence type="ECO:0000313" key="9">
    <source>
        <dbReference type="EMBL" id="MBW4468570.1"/>
    </source>
</evidence>
<evidence type="ECO:0000256" key="5">
    <source>
        <dbReference type="ARBA" id="ARBA00023284"/>
    </source>
</evidence>
<dbReference type="AlphaFoldDB" id="A0A951U7A5"/>
<comment type="caution">
    <text evidence="9">The sequence shown here is derived from an EMBL/GenBank/DDBJ whole genome shotgun (WGS) entry which is preliminary data.</text>
</comment>
<dbReference type="InterPro" id="IPR036249">
    <property type="entry name" value="Thioredoxin-like_sf"/>
</dbReference>
<dbReference type="PANTHER" id="PTHR45663">
    <property type="entry name" value="GEO12009P1"/>
    <property type="match status" value="1"/>
</dbReference>
<dbReference type="Pfam" id="PF00085">
    <property type="entry name" value="Thioredoxin"/>
    <property type="match status" value="1"/>
</dbReference>
<dbReference type="PRINTS" id="PR00421">
    <property type="entry name" value="THIOREDOXIN"/>
</dbReference>
<protein>
    <recommendedName>
        <fullName evidence="6">Thioredoxin</fullName>
    </recommendedName>
</protein>
<dbReference type="SUPFAM" id="SSF52833">
    <property type="entry name" value="Thioredoxin-like"/>
    <property type="match status" value="1"/>
</dbReference>
<evidence type="ECO:0000256" key="6">
    <source>
        <dbReference type="PIRNR" id="PIRNR000077"/>
    </source>
</evidence>
<dbReference type="Gene3D" id="3.40.30.10">
    <property type="entry name" value="Glutaredoxin"/>
    <property type="match status" value="1"/>
</dbReference>
<evidence type="ECO:0000313" key="10">
    <source>
        <dbReference type="Proteomes" id="UP000707356"/>
    </source>
</evidence>
<sequence>MTIAVSQLTFKSEVLEASTPVLVNFWAPWCGLCHLTQPMMADLHSEWGDQVKLVKINADENLSLSSSYQIKTLPTIMLLERGKVLCRLEKFGRREDFSQAVNELQLALTQAMLACSCPA</sequence>
<keyword evidence="3" id="KW-0249">Electron transport</keyword>
<feature type="disulfide bond" description="Redox-active" evidence="7">
    <location>
        <begin position="30"/>
        <end position="33"/>
    </location>
</feature>
<name>A0A951U7A5_9CYAN</name>
<dbReference type="PANTHER" id="PTHR45663:SF11">
    <property type="entry name" value="GEO12009P1"/>
    <property type="match status" value="1"/>
</dbReference>
<feature type="domain" description="Thioredoxin" evidence="8">
    <location>
        <begin position="1"/>
        <end position="106"/>
    </location>
</feature>
<evidence type="ECO:0000256" key="2">
    <source>
        <dbReference type="ARBA" id="ARBA00022448"/>
    </source>
</evidence>
<keyword evidence="5 7" id="KW-0676">Redox-active center</keyword>
<evidence type="ECO:0000256" key="7">
    <source>
        <dbReference type="PIRSR" id="PIRSR000077-4"/>
    </source>
</evidence>
<evidence type="ECO:0000256" key="4">
    <source>
        <dbReference type="ARBA" id="ARBA00023157"/>
    </source>
</evidence>
<reference evidence="9" key="2">
    <citation type="journal article" date="2022" name="Microbiol. Resour. Announc.">
        <title>Metagenome Sequencing to Explore Phylogenomics of Terrestrial Cyanobacteria.</title>
        <authorList>
            <person name="Ward R.D."/>
            <person name="Stajich J.E."/>
            <person name="Johansen J.R."/>
            <person name="Huntemann M."/>
            <person name="Clum A."/>
            <person name="Foster B."/>
            <person name="Foster B."/>
            <person name="Roux S."/>
            <person name="Palaniappan K."/>
            <person name="Varghese N."/>
            <person name="Mukherjee S."/>
            <person name="Reddy T.B.K."/>
            <person name="Daum C."/>
            <person name="Copeland A."/>
            <person name="Chen I.A."/>
            <person name="Ivanova N.N."/>
            <person name="Kyrpides N.C."/>
            <person name="Shapiro N."/>
            <person name="Eloe-Fadrosh E.A."/>
            <person name="Pietrasiak N."/>
        </authorList>
    </citation>
    <scope>NUCLEOTIDE SEQUENCE</scope>
    <source>
        <strain evidence="9">GSE-TBD4-15B</strain>
    </source>
</reference>
<reference evidence="9" key="1">
    <citation type="submission" date="2021-05" db="EMBL/GenBank/DDBJ databases">
        <authorList>
            <person name="Pietrasiak N."/>
            <person name="Ward R."/>
            <person name="Stajich J.E."/>
            <person name="Kurbessoian T."/>
        </authorList>
    </citation>
    <scope>NUCLEOTIDE SEQUENCE</scope>
    <source>
        <strain evidence="9">GSE-TBD4-15B</strain>
    </source>
</reference>
<proteinExistence type="inferred from homology"/>
<dbReference type="InterPro" id="IPR005746">
    <property type="entry name" value="Thioredoxin"/>
</dbReference>
<keyword evidence="4 7" id="KW-1015">Disulfide bond</keyword>
<dbReference type="GO" id="GO:0045454">
    <property type="term" value="P:cell redox homeostasis"/>
    <property type="evidence" value="ECO:0007669"/>
    <property type="project" value="TreeGrafter"/>
</dbReference>
<dbReference type="PIRSF" id="PIRSF000077">
    <property type="entry name" value="Thioredoxin"/>
    <property type="match status" value="1"/>
</dbReference>
<comment type="similarity">
    <text evidence="1 6">Belongs to the thioredoxin family.</text>
</comment>
<gene>
    <name evidence="9" type="ORF">KME07_24360</name>
</gene>
<dbReference type="GO" id="GO:0005829">
    <property type="term" value="C:cytosol"/>
    <property type="evidence" value="ECO:0007669"/>
    <property type="project" value="TreeGrafter"/>
</dbReference>
<dbReference type="PROSITE" id="PS51352">
    <property type="entry name" value="THIOREDOXIN_2"/>
    <property type="match status" value="1"/>
</dbReference>
<dbReference type="EMBL" id="JAHHHV010000091">
    <property type="protein sequence ID" value="MBW4468570.1"/>
    <property type="molecule type" value="Genomic_DNA"/>
</dbReference>
<dbReference type="GO" id="GO:0015035">
    <property type="term" value="F:protein-disulfide reductase activity"/>
    <property type="evidence" value="ECO:0007669"/>
    <property type="project" value="InterPro"/>
</dbReference>
<dbReference type="CDD" id="cd02947">
    <property type="entry name" value="TRX_family"/>
    <property type="match status" value="1"/>
</dbReference>
<organism evidence="9 10">
    <name type="scientific">Pegethrix bostrychoides GSE-TBD4-15B</name>
    <dbReference type="NCBI Taxonomy" id="2839662"/>
    <lineage>
        <taxon>Bacteria</taxon>
        <taxon>Bacillati</taxon>
        <taxon>Cyanobacteriota</taxon>
        <taxon>Cyanophyceae</taxon>
        <taxon>Oculatellales</taxon>
        <taxon>Oculatellaceae</taxon>
        <taxon>Pegethrix</taxon>
    </lineage>
</organism>
<accession>A0A951U7A5</accession>
<evidence type="ECO:0000259" key="8">
    <source>
        <dbReference type="PROSITE" id="PS51352"/>
    </source>
</evidence>